<dbReference type="Proteomes" id="UP001497680">
    <property type="component" value="Unassembled WGS sequence"/>
</dbReference>
<comment type="caution">
    <text evidence="1">The sequence shown here is derived from an EMBL/GenBank/DDBJ whole genome shotgun (WGS) entry which is preliminary data.</text>
</comment>
<accession>A0ACC0DGA9</accession>
<evidence type="ECO:0000313" key="2">
    <source>
        <dbReference type="Proteomes" id="UP001497680"/>
    </source>
</evidence>
<keyword evidence="2" id="KW-1185">Reference proteome</keyword>
<dbReference type="EMBL" id="MU394286">
    <property type="protein sequence ID" value="KAI6091613.1"/>
    <property type="molecule type" value="Genomic_DNA"/>
</dbReference>
<proteinExistence type="predicted"/>
<protein>
    <submittedName>
        <fullName evidence="1">Uncharacterized protein</fullName>
    </submittedName>
</protein>
<name>A0ACC0DGA9_9PEZI</name>
<sequence>MQLFRQRAATLLRLQCFRIVRSQVSDAGSPSSNLGARGTWAGYSSLAREKDHGRSVIVTGSGRGIGKGIALRLAADGYNVCINDIGANKAACDEVMNEIQGMGRKACTAIADVSKRDEVKQMVRTSVENLGPLSTLIANAGIVQVRPILEVTEKDFEPILNVNVIGVHNCFAEAAKQLISQGNCQPDHPGKLIAAASIVGFKPFAWLPTYSVSKWAVRALSQVYAMELAKHHITVNSYAPGIIGTAMWDKIDAEAGAAAGMAKGELFNKFVTEDTALKIPGTPNDVAKLVSFLASSDSNYVTGQTQIVDGGSIFT</sequence>
<organism evidence="1 2">
    <name type="scientific">Hypoxylon rubiginosum</name>
    <dbReference type="NCBI Taxonomy" id="110542"/>
    <lineage>
        <taxon>Eukaryota</taxon>
        <taxon>Fungi</taxon>
        <taxon>Dikarya</taxon>
        <taxon>Ascomycota</taxon>
        <taxon>Pezizomycotina</taxon>
        <taxon>Sordariomycetes</taxon>
        <taxon>Xylariomycetidae</taxon>
        <taxon>Xylariales</taxon>
        <taxon>Hypoxylaceae</taxon>
        <taxon>Hypoxylon</taxon>
    </lineage>
</organism>
<evidence type="ECO:0000313" key="1">
    <source>
        <dbReference type="EMBL" id="KAI6091613.1"/>
    </source>
</evidence>
<gene>
    <name evidence="1" type="ORF">F4821DRAFT_254930</name>
</gene>
<reference evidence="1 2" key="1">
    <citation type="journal article" date="2022" name="New Phytol.">
        <title>Ecological generalism drives hyperdiversity of secondary metabolite gene clusters in xylarialean endophytes.</title>
        <authorList>
            <person name="Franco M.E.E."/>
            <person name="Wisecaver J.H."/>
            <person name="Arnold A.E."/>
            <person name="Ju Y.M."/>
            <person name="Slot J.C."/>
            <person name="Ahrendt S."/>
            <person name="Moore L.P."/>
            <person name="Eastman K.E."/>
            <person name="Scott K."/>
            <person name="Konkel Z."/>
            <person name="Mondo S.J."/>
            <person name="Kuo A."/>
            <person name="Hayes R.D."/>
            <person name="Haridas S."/>
            <person name="Andreopoulos B."/>
            <person name="Riley R."/>
            <person name="LaButti K."/>
            <person name="Pangilinan J."/>
            <person name="Lipzen A."/>
            <person name="Amirebrahimi M."/>
            <person name="Yan J."/>
            <person name="Adam C."/>
            <person name="Keymanesh K."/>
            <person name="Ng V."/>
            <person name="Louie K."/>
            <person name="Northen T."/>
            <person name="Drula E."/>
            <person name="Henrissat B."/>
            <person name="Hsieh H.M."/>
            <person name="Youens-Clark K."/>
            <person name="Lutzoni F."/>
            <person name="Miadlikowska J."/>
            <person name="Eastwood D.C."/>
            <person name="Hamelin R.C."/>
            <person name="Grigoriev I.V."/>
            <person name="U'Ren J.M."/>
        </authorList>
    </citation>
    <scope>NUCLEOTIDE SEQUENCE [LARGE SCALE GENOMIC DNA]</scope>
    <source>
        <strain evidence="1 2">ER1909</strain>
    </source>
</reference>